<dbReference type="GO" id="GO:0003677">
    <property type="term" value="F:DNA binding"/>
    <property type="evidence" value="ECO:0007669"/>
    <property type="project" value="InterPro"/>
</dbReference>
<comment type="caution">
    <text evidence="3">The sequence shown here is derived from an EMBL/GenBank/DDBJ whole genome shotgun (WGS) entry which is preliminary data.</text>
</comment>
<evidence type="ECO:0000256" key="1">
    <source>
        <dbReference type="SAM" id="MobiDB-lite"/>
    </source>
</evidence>
<dbReference type="InterPro" id="IPR038390">
    <property type="entry name" value="Metal_Tscrpt_repr_sf"/>
</dbReference>
<feature type="region of interest" description="Disordered" evidence="1">
    <location>
        <begin position="1"/>
        <end position="51"/>
    </location>
</feature>
<dbReference type="Proteomes" id="UP000244180">
    <property type="component" value="Unassembled WGS sequence"/>
</dbReference>
<dbReference type="PANTHER" id="PTHR33677:SF3">
    <property type="entry name" value="COPPER-SENSING TRANSCRIPTIONAL REPRESSOR RICR"/>
    <property type="match status" value="1"/>
</dbReference>
<dbReference type="PANTHER" id="PTHR33677">
    <property type="entry name" value="TRANSCRIPTIONAL REPRESSOR FRMR-RELATED"/>
    <property type="match status" value="1"/>
</dbReference>
<evidence type="ECO:0000313" key="4">
    <source>
        <dbReference type="Proteomes" id="UP000244180"/>
    </source>
</evidence>
<name>A0A2T5GC99_HYDSH</name>
<protein>
    <submittedName>
        <fullName evidence="2">Metal-sensitive transcriptional regulator</fullName>
    </submittedName>
    <submittedName>
        <fullName evidence="3">Repressor CsoR of the copZA operon</fullName>
    </submittedName>
</protein>
<proteinExistence type="predicted"/>
<dbReference type="Proteomes" id="UP000748108">
    <property type="component" value="Unassembled WGS sequence"/>
</dbReference>
<evidence type="ECO:0000313" key="2">
    <source>
        <dbReference type="EMBL" id="MBT9283370.1"/>
    </source>
</evidence>
<dbReference type="CDD" id="cd10152">
    <property type="entry name" value="SaCsoR-like_DUF156"/>
    <property type="match status" value="1"/>
</dbReference>
<dbReference type="AlphaFoldDB" id="A0A2T5GC99"/>
<dbReference type="Gene3D" id="1.20.58.1000">
    <property type="entry name" value="Metal-sensitive repressor, helix protomer"/>
    <property type="match status" value="1"/>
</dbReference>
<dbReference type="GO" id="GO:0045892">
    <property type="term" value="P:negative regulation of DNA-templated transcription"/>
    <property type="evidence" value="ECO:0007669"/>
    <property type="project" value="UniProtKB-ARBA"/>
</dbReference>
<accession>A0A2T5GC99</accession>
<sequence length="134" mass="14820">MDEQRNLNPPVASTGADPRPDRVAPEAGEAGALTCHLPSGRRGKISPQLRRDLERRMNRIEGQVRGIKGMIDAGAYCDDILHQITAAQNALSAVARLILESHIRTCVIPRLKEDDPDILEEFLRTVRAMMRTGV</sequence>
<dbReference type="GO" id="GO:0046872">
    <property type="term" value="F:metal ion binding"/>
    <property type="evidence" value="ECO:0007669"/>
    <property type="project" value="InterPro"/>
</dbReference>
<dbReference type="InterPro" id="IPR003735">
    <property type="entry name" value="Metal_Tscrpt_repr"/>
</dbReference>
<evidence type="ECO:0000313" key="3">
    <source>
        <dbReference type="EMBL" id="PTQ53795.1"/>
    </source>
</evidence>
<organism evidence="3 4">
    <name type="scientific">Hydrogenibacillus schlegelii</name>
    <name type="common">Bacillus schlegelii</name>
    <dbReference type="NCBI Taxonomy" id="1484"/>
    <lineage>
        <taxon>Bacteria</taxon>
        <taxon>Bacillati</taxon>
        <taxon>Bacillota</taxon>
        <taxon>Bacilli</taxon>
        <taxon>Bacillales</taxon>
        <taxon>Bacillales Family X. Incertae Sedis</taxon>
        <taxon>Hydrogenibacillus</taxon>
    </lineage>
</organism>
<reference evidence="2" key="2">
    <citation type="journal article" date="2021" name="Microbiology">
        <title>Metagenomic Analysis of the Microbial Community in the Underground Coal Fire Area (Kemerovo Region, Russia) Revealed Predominance of Thermophilic Members of the Phyla Deinococcus-thermus, Aquificae, and Firmicutes.</title>
        <authorList>
            <person name="Kadnikov V."/>
            <person name="Mardanov A.V."/>
            <person name="Beletsky A.V."/>
            <person name="Karnachuk O.V."/>
            <person name="Ravin N.V."/>
        </authorList>
    </citation>
    <scope>NUCLEOTIDE SEQUENCE</scope>
    <source>
        <strain evidence="2">RBS10-49</strain>
    </source>
</reference>
<dbReference type="RefSeq" id="WP_082718145.1">
    <property type="nucleotide sequence ID" value="NZ_CBCSAS010000007.1"/>
</dbReference>
<dbReference type="Pfam" id="PF02583">
    <property type="entry name" value="Trns_repr_metal"/>
    <property type="match status" value="1"/>
</dbReference>
<dbReference type="OrthoDB" id="9811244at2"/>
<gene>
    <name evidence="3" type="ORF">HSCHL_1423</name>
    <name evidence="2" type="ORF">KM312_12165</name>
</gene>
<dbReference type="EMBL" id="PEBV01000010">
    <property type="protein sequence ID" value="PTQ53795.1"/>
    <property type="molecule type" value="Genomic_DNA"/>
</dbReference>
<reference evidence="3 4" key="1">
    <citation type="submission" date="2017-08" db="EMBL/GenBank/DDBJ databases">
        <title>Burning lignite coal seam in the remote Altai Mountains harbors a hydrogen-driven thermophilic microbial community.</title>
        <authorList>
            <person name="Kadnikov V.V."/>
            <person name="Mardanov A.V."/>
            <person name="Ivasenko D."/>
            <person name="Beletsky A.V."/>
            <person name="Karnachuk O.V."/>
            <person name="Ravin N.V."/>
        </authorList>
    </citation>
    <scope>NUCLEOTIDE SEQUENCE [LARGE SCALE GENOMIC DNA]</scope>
    <source>
        <strain evidence="3">AL33</strain>
    </source>
</reference>
<dbReference type="EMBL" id="JAHHQF010000097">
    <property type="protein sequence ID" value="MBT9283370.1"/>
    <property type="molecule type" value="Genomic_DNA"/>
</dbReference>